<gene>
    <name evidence="1" type="ORF">GPM918_LOCUS19749</name>
    <name evidence="2" type="ORF">SRO942_LOCUS19746</name>
</gene>
<evidence type="ECO:0000313" key="2">
    <source>
        <dbReference type="EMBL" id="CAF3885738.1"/>
    </source>
</evidence>
<sequence length="197" mass="22635">MNFFRSASLETLNYLHECKADRDEHLKQVMEEAQIDIDSRLILDPRENEIEEITDIDFVMDALATFVNSNTNMACPSTRKRNSNTYMETTLNLVVGSGRLSSHSDNTTNGLPLDYLIPVTRDISTESKEWQATIAEEKEKIRNNRITEHGNTVEQATRWLCFTRGSYTYSDTSASYEEIYVKQRTTTSKDRKSGRVT</sequence>
<dbReference type="Proteomes" id="UP000663829">
    <property type="component" value="Unassembled WGS sequence"/>
</dbReference>
<accession>A0A814QNX3</accession>
<dbReference type="EMBL" id="CAJNOQ010006065">
    <property type="protein sequence ID" value="CAF1122227.1"/>
    <property type="molecule type" value="Genomic_DNA"/>
</dbReference>
<reference evidence="1" key="1">
    <citation type="submission" date="2021-02" db="EMBL/GenBank/DDBJ databases">
        <authorList>
            <person name="Nowell W R."/>
        </authorList>
    </citation>
    <scope>NUCLEOTIDE SEQUENCE</scope>
</reference>
<dbReference type="AlphaFoldDB" id="A0A814QNX3"/>
<keyword evidence="3" id="KW-1185">Reference proteome</keyword>
<evidence type="ECO:0000313" key="1">
    <source>
        <dbReference type="EMBL" id="CAF1122227.1"/>
    </source>
</evidence>
<evidence type="ECO:0000313" key="3">
    <source>
        <dbReference type="Proteomes" id="UP000663829"/>
    </source>
</evidence>
<comment type="caution">
    <text evidence="1">The sequence shown here is derived from an EMBL/GenBank/DDBJ whole genome shotgun (WGS) entry which is preliminary data.</text>
</comment>
<dbReference type="EMBL" id="CAJOBC010006065">
    <property type="protein sequence ID" value="CAF3885738.1"/>
    <property type="molecule type" value="Genomic_DNA"/>
</dbReference>
<protein>
    <submittedName>
        <fullName evidence="1">Uncharacterized protein</fullName>
    </submittedName>
</protein>
<proteinExistence type="predicted"/>
<organism evidence="1 3">
    <name type="scientific">Didymodactylos carnosus</name>
    <dbReference type="NCBI Taxonomy" id="1234261"/>
    <lineage>
        <taxon>Eukaryota</taxon>
        <taxon>Metazoa</taxon>
        <taxon>Spiralia</taxon>
        <taxon>Gnathifera</taxon>
        <taxon>Rotifera</taxon>
        <taxon>Eurotatoria</taxon>
        <taxon>Bdelloidea</taxon>
        <taxon>Philodinida</taxon>
        <taxon>Philodinidae</taxon>
        <taxon>Didymodactylos</taxon>
    </lineage>
</organism>
<dbReference type="Proteomes" id="UP000681722">
    <property type="component" value="Unassembled WGS sequence"/>
</dbReference>
<name>A0A814QNX3_9BILA</name>